<reference evidence="1" key="1">
    <citation type="journal article" date="2020" name="mSystems">
        <title>Genome- and Community-Level Interaction Insights into Carbon Utilization and Element Cycling Functions of Hydrothermarchaeota in Hydrothermal Sediment.</title>
        <authorList>
            <person name="Zhou Z."/>
            <person name="Liu Y."/>
            <person name="Xu W."/>
            <person name="Pan J."/>
            <person name="Luo Z.H."/>
            <person name="Li M."/>
        </authorList>
    </citation>
    <scope>NUCLEOTIDE SEQUENCE [LARGE SCALE GENOMIC DNA]</scope>
    <source>
        <strain evidence="1">SpSt-503</strain>
    </source>
</reference>
<protein>
    <submittedName>
        <fullName evidence="1">Uncharacterized protein</fullName>
    </submittedName>
</protein>
<organism evidence="1">
    <name type="scientific">Gracilinema caldarium</name>
    <dbReference type="NCBI Taxonomy" id="215591"/>
    <lineage>
        <taxon>Bacteria</taxon>
        <taxon>Pseudomonadati</taxon>
        <taxon>Spirochaetota</taxon>
        <taxon>Spirochaetia</taxon>
        <taxon>Spirochaetales</taxon>
        <taxon>Breznakiellaceae</taxon>
        <taxon>Gracilinema</taxon>
    </lineage>
</organism>
<accession>A0A7C3IPH7</accession>
<dbReference type="AlphaFoldDB" id="A0A7C3IPH7"/>
<name>A0A7C3IPH7_9SPIR</name>
<gene>
    <name evidence="1" type="ORF">ENS59_04230</name>
</gene>
<evidence type="ECO:0000313" key="1">
    <source>
        <dbReference type="EMBL" id="HFH28706.1"/>
    </source>
</evidence>
<dbReference type="EMBL" id="DSVL01000129">
    <property type="protein sequence ID" value="HFH28706.1"/>
    <property type="molecule type" value="Genomic_DNA"/>
</dbReference>
<comment type="caution">
    <text evidence="1">The sequence shown here is derived from an EMBL/GenBank/DDBJ whole genome shotgun (WGS) entry which is preliminary data.</text>
</comment>
<proteinExistence type="predicted"/>
<sequence length="150" mass="16804">MEFDANNPAAFWRDYESLHGEKVLAHALGCYMTGWQEFSGPLWGLLIATDGGFRFHHFPHEGWIQVLSRMSGTGGSAPKEKTIFIPRRDLLEVQLILEKSWIRKLLTPSAPQLAIRFSQADGTEGLLLAETDKTAQPVVRALQSLLIQES</sequence>